<protein>
    <recommendedName>
        <fullName evidence="3">DUF4136 domain-containing protein</fullName>
    </recommendedName>
</protein>
<evidence type="ECO:0000313" key="1">
    <source>
        <dbReference type="EMBL" id="MEA5401351.1"/>
    </source>
</evidence>
<reference evidence="1 2" key="1">
    <citation type="submission" date="2023-12" db="EMBL/GenBank/DDBJ databases">
        <title>Novel species of the genus Arcicella isolated from rivers.</title>
        <authorList>
            <person name="Lu H."/>
        </authorList>
    </citation>
    <scope>NUCLEOTIDE SEQUENCE [LARGE SCALE GENOMIC DNA]</scope>
    <source>
        <strain evidence="1 2">DC2W</strain>
    </source>
</reference>
<organism evidence="1 2">
    <name type="scientific">Arcicella gelida</name>
    <dbReference type="NCBI Taxonomy" id="2984195"/>
    <lineage>
        <taxon>Bacteria</taxon>
        <taxon>Pseudomonadati</taxon>
        <taxon>Bacteroidota</taxon>
        <taxon>Cytophagia</taxon>
        <taxon>Cytophagales</taxon>
        <taxon>Flectobacillaceae</taxon>
        <taxon>Arcicella</taxon>
    </lineage>
</organism>
<comment type="caution">
    <text evidence="1">The sequence shown here is derived from an EMBL/GenBank/DDBJ whole genome shotgun (WGS) entry which is preliminary data.</text>
</comment>
<keyword evidence="2" id="KW-1185">Reference proteome</keyword>
<gene>
    <name evidence="1" type="ORF">VB776_00400</name>
</gene>
<evidence type="ECO:0008006" key="3">
    <source>
        <dbReference type="Google" id="ProtNLM"/>
    </source>
</evidence>
<dbReference type="RefSeq" id="WP_323324911.1">
    <property type="nucleotide sequence ID" value="NZ_JAYGIL010000002.1"/>
</dbReference>
<name>A0ABU5RYW0_9BACT</name>
<proteinExistence type="predicted"/>
<evidence type="ECO:0000313" key="2">
    <source>
        <dbReference type="Proteomes" id="UP001303899"/>
    </source>
</evidence>
<dbReference type="EMBL" id="JAYGIL010000002">
    <property type="protein sequence ID" value="MEA5401351.1"/>
    <property type="molecule type" value="Genomic_DNA"/>
</dbReference>
<sequence length="235" mass="26796">MKKYRLFFLTLLLIYSLDFYSIMAQNTTSSTANCIRSFMPKYNQLLPLETINKYYSVPATAKMNYLPGLMSKKFNVDRYSYRWKAERKEKIKLLSREIEQNVSNEIGLTWVGNDLFMMPRKATPKENFVFFYRNVSEAEKNSNLDKAATQIKQEGHGAKTTDEAVGIGKEMSTGNIDYKTVEGIGEAAVWNIKEKSLIVLVGNVSFQVIAHISANQDENITLAKKLATEVINKCK</sequence>
<dbReference type="Proteomes" id="UP001303899">
    <property type="component" value="Unassembled WGS sequence"/>
</dbReference>
<accession>A0ABU5RYW0</accession>